<gene>
    <name evidence="11 13" type="primary">apt</name>
    <name evidence="13" type="ORF">SAMEA4475696_01650</name>
</gene>
<comment type="function">
    <text evidence="2 11">Catalyzes a salvage reaction resulting in the formation of AMP, that is energically less costly than de novo synthesis.</text>
</comment>
<evidence type="ECO:0000256" key="10">
    <source>
        <dbReference type="ARBA" id="ARBA00022726"/>
    </source>
</evidence>
<dbReference type="EC" id="2.4.2.7" evidence="6 11"/>
<dbReference type="HAMAP" id="MF_00004">
    <property type="entry name" value="Aden_phosphoribosyltr"/>
    <property type="match status" value="1"/>
</dbReference>
<dbReference type="SUPFAM" id="SSF53271">
    <property type="entry name" value="PRTase-like"/>
    <property type="match status" value="1"/>
</dbReference>
<evidence type="ECO:0000256" key="6">
    <source>
        <dbReference type="ARBA" id="ARBA00011893"/>
    </source>
</evidence>
<evidence type="ECO:0000313" key="13">
    <source>
        <dbReference type="EMBL" id="SNV22784.1"/>
    </source>
</evidence>
<dbReference type="InterPro" id="IPR005764">
    <property type="entry name" value="Ade_phspho_trans"/>
</dbReference>
<evidence type="ECO:0000256" key="3">
    <source>
        <dbReference type="ARBA" id="ARBA00004496"/>
    </source>
</evidence>
<comment type="catalytic activity">
    <reaction evidence="1 11">
        <text>AMP + diphosphate = 5-phospho-alpha-D-ribose 1-diphosphate + adenine</text>
        <dbReference type="Rhea" id="RHEA:16609"/>
        <dbReference type="ChEBI" id="CHEBI:16708"/>
        <dbReference type="ChEBI" id="CHEBI:33019"/>
        <dbReference type="ChEBI" id="CHEBI:58017"/>
        <dbReference type="ChEBI" id="CHEBI:456215"/>
        <dbReference type="EC" id="2.4.2.7"/>
    </reaction>
</comment>
<keyword evidence="8 11" id="KW-0328">Glycosyltransferase</keyword>
<dbReference type="EMBL" id="LT906453">
    <property type="protein sequence ID" value="SNV22784.1"/>
    <property type="molecule type" value="Genomic_DNA"/>
</dbReference>
<dbReference type="NCBIfam" id="NF002634">
    <property type="entry name" value="PRK02304.1-3"/>
    <property type="match status" value="1"/>
</dbReference>
<dbReference type="InterPro" id="IPR029057">
    <property type="entry name" value="PRTase-like"/>
</dbReference>
<evidence type="ECO:0000256" key="8">
    <source>
        <dbReference type="ARBA" id="ARBA00022676"/>
    </source>
</evidence>
<dbReference type="Pfam" id="PF00156">
    <property type="entry name" value="Pribosyltran"/>
    <property type="match status" value="1"/>
</dbReference>
<dbReference type="GO" id="GO:0044209">
    <property type="term" value="P:AMP salvage"/>
    <property type="evidence" value="ECO:0007669"/>
    <property type="project" value="UniProtKB-UniRule"/>
</dbReference>
<evidence type="ECO:0000256" key="4">
    <source>
        <dbReference type="ARBA" id="ARBA00004659"/>
    </source>
</evidence>
<dbReference type="KEGG" id="dco:SAMEA4475696_1650"/>
<dbReference type="GeneID" id="63459852"/>
<evidence type="ECO:0000259" key="12">
    <source>
        <dbReference type="Pfam" id="PF00156"/>
    </source>
</evidence>
<dbReference type="NCBIfam" id="TIGR01090">
    <property type="entry name" value="apt"/>
    <property type="match status" value="1"/>
</dbReference>
<evidence type="ECO:0000256" key="7">
    <source>
        <dbReference type="ARBA" id="ARBA00022490"/>
    </source>
</evidence>
<evidence type="ECO:0000256" key="9">
    <source>
        <dbReference type="ARBA" id="ARBA00022679"/>
    </source>
</evidence>
<dbReference type="STRING" id="1121387.GCA_000429885_00019"/>
<dbReference type="AlphaFoldDB" id="A0A239VM98"/>
<comment type="subcellular location">
    <subcellularLocation>
        <location evidence="3 11">Cytoplasm</location>
    </subcellularLocation>
</comment>
<dbReference type="GO" id="GO:0002055">
    <property type="term" value="F:adenine binding"/>
    <property type="evidence" value="ECO:0007669"/>
    <property type="project" value="TreeGrafter"/>
</dbReference>
<comment type="subunit">
    <text evidence="11">Homodimer.</text>
</comment>
<dbReference type="GO" id="GO:0003999">
    <property type="term" value="F:adenine phosphoribosyltransferase activity"/>
    <property type="evidence" value="ECO:0007669"/>
    <property type="project" value="UniProtKB-UniRule"/>
</dbReference>
<dbReference type="GO" id="GO:0006166">
    <property type="term" value="P:purine ribonucleoside salvage"/>
    <property type="evidence" value="ECO:0007669"/>
    <property type="project" value="UniProtKB-UniRule"/>
</dbReference>
<dbReference type="FunFam" id="3.40.50.2020:FF:000021">
    <property type="entry name" value="Adenine phosphoribosyltransferase"/>
    <property type="match status" value="1"/>
</dbReference>
<accession>A0A239VM98</accession>
<keyword evidence="7 11" id="KW-0963">Cytoplasm</keyword>
<organism evidence="13 14">
    <name type="scientific">Dermatophilus congolensis</name>
    <dbReference type="NCBI Taxonomy" id="1863"/>
    <lineage>
        <taxon>Bacteria</taxon>
        <taxon>Bacillati</taxon>
        <taxon>Actinomycetota</taxon>
        <taxon>Actinomycetes</taxon>
        <taxon>Micrococcales</taxon>
        <taxon>Dermatophilaceae</taxon>
        <taxon>Dermatophilus</taxon>
    </lineage>
</organism>
<dbReference type="Gene3D" id="3.40.50.2020">
    <property type="match status" value="1"/>
</dbReference>
<feature type="domain" description="Phosphoribosyltransferase" evidence="12">
    <location>
        <begin position="52"/>
        <end position="155"/>
    </location>
</feature>
<dbReference type="PANTHER" id="PTHR32315">
    <property type="entry name" value="ADENINE PHOSPHORIBOSYLTRANSFERASE"/>
    <property type="match status" value="1"/>
</dbReference>
<evidence type="ECO:0000313" key="14">
    <source>
        <dbReference type="Proteomes" id="UP000242637"/>
    </source>
</evidence>
<proteinExistence type="inferred from homology"/>
<dbReference type="GO" id="GO:0005737">
    <property type="term" value="C:cytoplasm"/>
    <property type="evidence" value="ECO:0007669"/>
    <property type="project" value="UniProtKB-SubCell"/>
</dbReference>
<dbReference type="UniPathway" id="UPA00588">
    <property type="reaction ID" value="UER00646"/>
</dbReference>
<dbReference type="RefSeq" id="WP_084440782.1">
    <property type="nucleotide sequence ID" value="NZ_JAAFNI010000001.1"/>
</dbReference>
<dbReference type="GO" id="GO:0016208">
    <property type="term" value="F:AMP binding"/>
    <property type="evidence" value="ECO:0007669"/>
    <property type="project" value="TreeGrafter"/>
</dbReference>
<dbReference type="NCBIfam" id="NF002636">
    <property type="entry name" value="PRK02304.1-5"/>
    <property type="match status" value="1"/>
</dbReference>
<keyword evidence="9 11" id="KW-0808">Transferase</keyword>
<evidence type="ECO:0000256" key="11">
    <source>
        <dbReference type="HAMAP-Rule" id="MF_00004"/>
    </source>
</evidence>
<dbReference type="Proteomes" id="UP000242637">
    <property type="component" value="Chromosome 1"/>
</dbReference>
<dbReference type="InterPro" id="IPR000836">
    <property type="entry name" value="PRTase_dom"/>
</dbReference>
<dbReference type="PANTHER" id="PTHR32315:SF3">
    <property type="entry name" value="ADENINE PHOSPHORIBOSYLTRANSFERASE"/>
    <property type="match status" value="1"/>
</dbReference>
<protein>
    <recommendedName>
        <fullName evidence="6 11">Adenine phosphoribosyltransferase</fullName>
        <shortName evidence="11">APRT</shortName>
        <ecNumber evidence="6 11">2.4.2.7</ecNumber>
    </recommendedName>
</protein>
<dbReference type="CDD" id="cd06223">
    <property type="entry name" value="PRTases_typeI"/>
    <property type="match status" value="1"/>
</dbReference>
<dbReference type="GO" id="GO:0006168">
    <property type="term" value="P:adenine salvage"/>
    <property type="evidence" value="ECO:0007669"/>
    <property type="project" value="InterPro"/>
</dbReference>
<evidence type="ECO:0000256" key="2">
    <source>
        <dbReference type="ARBA" id="ARBA00003968"/>
    </source>
</evidence>
<comment type="pathway">
    <text evidence="4 11">Purine metabolism; AMP biosynthesis via salvage pathway; AMP from adenine: step 1/1.</text>
</comment>
<keyword evidence="10 11" id="KW-0660">Purine salvage</keyword>
<comment type="similarity">
    <text evidence="5 11">Belongs to the purine/pyrimidine phosphoribosyltransferase family.</text>
</comment>
<evidence type="ECO:0000256" key="5">
    <source>
        <dbReference type="ARBA" id="ARBA00008391"/>
    </source>
</evidence>
<sequence length="177" mass="18660">MSQRTDLARLVSSRLVDVEDFPSPGVLFKDFTPVLADPEVMRAVVDDVVARFSGEVDAVAGVEARGFMLGAACAVAMGVGFVPIRKAGKLPRATFSAEYSLEYGSATLEVHQDAFSPGDRVLVMDDVLATGGTAFAACSLVRRTGASVVAFDTVVEIAALGGRQRLVDEQVHSLLVV</sequence>
<name>A0A239VM98_9MICO</name>
<dbReference type="InterPro" id="IPR050054">
    <property type="entry name" value="UPRTase/APRTase"/>
</dbReference>
<keyword evidence="14" id="KW-1185">Reference proteome</keyword>
<evidence type="ECO:0000256" key="1">
    <source>
        <dbReference type="ARBA" id="ARBA00000868"/>
    </source>
</evidence>
<reference evidence="13 14" key="1">
    <citation type="submission" date="2017-06" db="EMBL/GenBank/DDBJ databases">
        <authorList>
            <consortium name="Pathogen Informatics"/>
        </authorList>
    </citation>
    <scope>NUCLEOTIDE SEQUENCE [LARGE SCALE GENOMIC DNA]</scope>
    <source>
        <strain evidence="13 14">NCTC13039</strain>
    </source>
</reference>
<dbReference type="OrthoDB" id="9803963at2"/>